<comment type="caution">
    <text evidence="1">The sequence shown here is derived from an EMBL/GenBank/DDBJ whole genome shotgun (WGS) entry which is preliminary data.</text>
</comment>
<sequence>MVCSIIRDSIQKRLLSEAGLTFKKVLKIAVAIEATSANAQVLHGRSANAEVLKLKGEEPECKHCRPTNHTATNCR</sequence>
<accession>A0AC60R156</accession>
<evidence type="ECO:0000313" key="2">
    <source>
        <dbReference type="Proteomes" id="UP000805193"/>
    </source>
</evidence>
<organism evidence="1 2">
    <name type="scientific">Ixodes persulcatus</name>
    <name type="common">Taiga tick</name>
    <dbReference type="NCBI Taxonomy" id="34615"/>
    <lineage>
        <taxon>Eukaryota</taxon>
        <taxon>Metazoa</taxon>
        <taxon>Ecdysozoa</taxon>
        <taxon>Arthropoda</taxon>
        <taxon>Chelicerata</taxon>
        <taxon>Arachnida</taxon>
        <taxon>Acari</taxon>
        <taxon>Parasitiformes</taxon>
        <taxon>Ixodida</taxon>
        <taxon>Ixodoidea</taxon>
        <taxon>Ixodidae</taxon>
        <taxon>Ixodinae</taxon>
        <taxon>Ixodes</taxon>
    </lineage>
</organism>
<name>A0AC60R156_IXOPE</name>
<gene>
    <name evidence="1" type="ORF">HPB47_013497</name>
</gene>
<keyword evidence="2" id="KW-1185">Reference proteome</keyword>
<evidence type="ECO:0000313" key="1">
    <source>
        <dbReference type="EMBL" id="KAG0445604.1"/>
    </source>
</evidence>
<reference evidence="1 2" key="1">
    <citation type="journal article" date="2020" name="Cell">
        <title>Large-Scale Comparative Analyses of Tick Genomes Elucidate Their Genetic Diversity and Vector Capacities.</title>
        <authorList>
            <consortium name="Tick Genome and Microbiome Consortium (TIGMIC)"/>
            <person name="Jia N."/>
            <person name="Wang J."/>
            <person name="Shi W."/>
            <person name="Du L."/>
            <person name="Sun Y."/>
            <person name="Zhan W."/>
            <person name="Jiang J.F."/>
            <person name="Wang Q."/>
            <person name="Zhang B."/>
            <person name="Ji P."/>
            <person name="Bell-Sakyi L."/>
            <person name="Cui X.M."/>
            <person name="Yuan T.T."/>
            <person name="Jiang B.G."/>
            <person name="Yang W.F."/>
            <person name="Lam T.T."/>
            <person name="Chang Q.C."/>
            <person name="Ding S.J."/>
            <person name="Wang X.J."/>
            <person name="Zhu J.G."/>
            <person name="Ruan X.D."/>
            <person name="Zhao L."/>
            <person name="Wei J.T."/>
            <person name="Ye R.Z."/>
            <person name="Que T.C."/>
            <person name="Du C.H."/>
            <person name="Zhou Y.H."/>
            <person name="Cheng J.X."/>
            <person name="Dai P.F."/>
            <person name="Guo W.B."/>
            <person name="Han X.H."/>
            <person name="Huang E.J."/>
            <person name="Li L.F."/>
            <person name="Wei W."/>
            <person name="Gao Y.C."/>
            <person name="Liu J.Z."/>
            <person name="Shao H.Z."/>
            <person name="Wang X."/>
            <person name="Wang C.C."/>
            <person name="Yang T.C."/>
            <person name="Huo Q.B."/>
            <person name="Li W."/>
            <person name="Chen H.Y."/>
            <person name="Chen S.E."/>
            <person name="Zhou L.G."/>
            <person name="Ni X.B."/>
            <person name="Tian J.H."/>
            <person name="Sheng Y."/>
            <person name="Liu T."/>
            <person name="Pan Y.S."/>
            <person name="Xia L.Y."/>
            <person name="Li J."/>
            <person name="Zhao F."/>
            <person name="Cao W.C."/>
        </authorList>
    </citation>
    <scope>NUCLEOTIDE SEQUENCE [LARGE SCALE GENOMIC DNA]</scope>
    <source>
        <strain evidence="1">Iper-2018</strain>
    </source>
</reference>
<dbReference type="EMBL" id="JABSTQ010000162">
    <property type="protein sequence ID" value="KAG0445604.1"/>
    <property type="molecule type" value="Genomic_DNA"/>
</dbReference>
<proteinExistence type="predicted"/>
<protein>
    <submittedName>
        <fullName evidence="1">Uncharacterized protein</fullName>
    </submittedName>
</protein>
<dbReference type="Proteomes" id="UP000805193">
    <property type="component" value="Unassembled WGS sequence"/>
</dbReference>